<keyword evidence="3" id="KW-1185">Reference proteome</keyword>
<evidence type="ECO:0000313" key="3">
    <source>
        <dbReference type="Proteomes" id="UP001578633"/>
    </source>
</evidence>
<comment type="caution">
    <text evidence="2">The sequence shown here is derived from an EMBL/GenBank/DDBJ whole genome shotgun (WGS) entry which is preliminary data.</text>
</comment>
<proteinExistence type="predicted"/>
<protein>
    <submittedName>
        <fullName evidence="2">Uncharacterized protein</fullName>
    </submittedName>
</protein>
<reference evidence="2 3" key="1">
    <citation type="submission" date="2024-09" db="EMBL/GenBank/DDBJ databases">
        <title>T2T genomes of carrot and Alternaria dauci and their utility for understanding host-pathogen interaction during carrot leaf blight disease.</title>
        <authorList>
            <person name="Liu W."/>
            <person name="Xu S."/>
            <person name="Ou C."/>
            <person name="Liu X."/>
            <person name="Zhuang F."/>
            <person name="Deng X.W."/>
        </authorList>
    </citation>
    <scope>NUCLEOTIDE SEQUENCE [LARGE SCALE GENOMIC DNA]</scope>
    <source>
        <strain evidence="2 3">A2016</strain>
    </source>
</reference>
<sequence length="202" mass="22449">MIHRKFIGLSFSNSAFSFTRRTCIAASKTILKEALSGTEDHGPTLWIEQAFSVAAGIILSLDTFHRSASEREFEEHQKLVKDAISYLRTYEDSKIASRGVQLLSGLQRELQEGGSANPRKRQQPAEFGDLTPSFSKRARTFNVESFINNVSRDLQVTTPTTSDTDVPANAGDTSWNSFMNLVPLQTGFGGQSLFDDLLSFQF</sequence>
<dbReference type="GeneID" id="96087087"/>
<accession>A0ABR3UF40</accession>
<gene>
    <name evidence="2" type="ORF">ACET3X_006765</name>
</gene>
<dbReference type="Proteomes" id="UP001578633">
    <property type="component" value="Chromosome 6"/>
</dbReference>
<dbReference type="RefSeq" id="XP_069305533.1">
    <property type="nucleotide sequence ID" value="XM_069452930.1"/>
</dbReference>
<organism evidence="2 3">
    <name type="scientific">Alternaria dauci</name>
    <dbReference type="NCBI Taxonomy" id="48095"/>
    <lineage>
        <taxon>Eukaryota</taxon>
        <taxon>Fungi</taxon>
        <taxon>Dikarya</taxon>
        <taxon>Ascomycota</taxon>
        <taxon>Pezizomycotina</taxon>
        <taxon>Dothideomycetes</taxon>
        <taxon>Pleosporomycetidae</taxon>
        <taxon>Pleosporales</taxon>
        <taxon>Pleosporineae</taxon>
        <taxon>Pleosporaceae</taxon>
        <taxon>Alternaria</taxon>
        <taxon>Alternaria sect. Porri</taxon>
    </lineage>
</organism>
<name>A0ABR3UF40_9PLEO</name>
<dbReference type="EMBL" id="JBHGVX010000006">
    <property type="protein sequence ID" value="KAL1794949.1"/>
    <property type="molecule type" value="Genomic_DNA"/>
</dbReference>
<evidence type="ECO:0000313" key="2">
    <source>
        <dbReference type="EMBL" id="KAL1794949.1"/>
    </source>
</evidence>
<feature type="region of interest" description="Disordered" evidence="1">
    <location>
        <begin position="111"/>
        <end position="132"/>
    </location>
</feature>
<evidence type="ECO:0000256" key="1">
    <source>
        <dbReference type="SAM" id="MobiDB-lite"/>
    </source>
</evidence>